<evidence type="ECO:0000313" key="6">
    <source>
        <dbReference type="EMBL" id="MBB5867171.1"/>
    </source>
</evidence>
<dbReference type="Pfam" id="PF07739">
    <property type="entry name" value="TipAS"/>
    <property type="match status" value="1"/>
</dbReference>
<keyword evidence="2 6" id="KW-0238">DNA-binding</keyword>
<dbReference type="AlphaFoldDB" id="A0A841BJU8"/>
<dbReference type="PROSITE" id="PS50937">
    <property type="entry name" value="HTH_MERR_2"/>
    <property type="match status" value="1"/>
</dbReference>
<dbReference type="PRINTS" id="PR00040">
    <property type="entry name" value="HTHMERR"/>
</dbReference>
<sequence>MSYSIGRVAEVAHVTVRTLHHYDEIGLLSPSGRTAAGYRRYSDGDLQRLQQILLYRELGFSLEEIAKILDDPDLDLQAHLRRQHELLSERADRIQSMIAAVEFALEASRVGIQLTPEERFEVFGDVDPDQYADEARERWGDTDAYQQSQRRVATYTKEDWQRIQGEAAKLLDDFAAAMRAGLAPDSPEAMALAEEHRRQISASYYDCSYEIQTGLAEMYLADERFTAHYEQHTVGMARYVHDAILANAIDKA</sequence>
<dbReference type="PANTHER" id="PTHR30204:SF90">
    <property type="entry name" value="HTH-TYPE TRANSCRIPTIONAL ACTIVATOR MTA"/>
    <property type="match status" value="1"/>
</dbReference>
<dbReference type="Pfam" id="PF13411">
    <property type="entry name" value="MerR_1"/>
    <property type="match status" value="1"/>
</dbReference>
<dbReference type="InterPro" id="IPR009061">
    <property type="entry name" value="DNA-bd_dom_put_sf"/>
</dbReference>
<dbReference type="InterPro" id="IPR036244">
    <property type="entry name" value="TipA-like_antibiotic-bd"/>
</dbReference>
<organism evidence="6 7">
    <name type="scientific">Allocatelliglobosispora scoriae</name>
    <dbReference type="NCBI Taxonomy" id="643052"/>
    <lineage>
        <taxon>Bacteria</taxon>
        <taxon>Bacillati</taxon>
        <taxon>Actinomycetota</taxon>
        <taxon>Actinomycetes</taxon>
        <taxon>Micromonosporales</taxon>
        <taxon>Micromonosporaceae</taxon>
        <taxon>Allocatelliglobosispora</taxon>
    </lineage>
</organism>
<keyword evidence="4" id="KW-0804">Transcription</keyword>
<comment type="caution">
    <text evidence="6">The sequence shown here is derived from an EMBL/GenBank/DDBJ whole genome shotgun (WGS) entry which is preliminary data.</text>
</comment>
<evidence type="ECO:0000313" key="7">
    <source>
        <dbReference type="Proteomes" id="UP000587527"/>
    </source>
</evidence>
<dbReference type="EMBL" id="JACHMN010000001">
    <property type="protein sequence ID" value="MBB5867171.1"/>
    <property type="molecule type" value="Genomic_DNA"/>
</dbReference>
<dbReference type="InterPro" id="IPR012925">
    <property type="entry name" value="TipAS_dom"/>
</dbReference>
<proteinExistence type="predicted"/>
<reference evidence="6 7" key="1">
    <citation type="submission" date="2020-08" db="EMBL/GenBank/DDBJ databases">
        <title>Sequencing the genomes of 1000 actinobacteria strains.</title>
        <authorList>
            <person name="Klenk H.-P."/>
        </authorList>
    </citation>
    <scope>NUCLEOTIDE SEQUENCE [LARGE SCALE GENOMIC DNA]</scope>
    <source>
        <strain evidence="6 7">DSM 45362</strain>
    </source>
</reference>
<dbReference type="CDD" id="cd01106">
    <property type="entry name" value="HTH_TipAL-Mta"/>
    <property type="match status" value="1"/>
</dbReference>
<dbReference type="Proteomes" id="UP000587527">
    <property type="component" value="Unassembled WGS sequence"/>
</dbReference>
<dbReference type="GO" id="GO:0003677">
    <property type="term" value="F:DNA binding"/>
    <property type="evidence" value="ECO:0007669"/>
    <property type="project" value="UniProtKB-KW"/>
</dbReference>
<protein>
    <submittedName>
        <fullName evidence="6">DNA-binding transcriptional MerR regulator</fullName>
    </submittedName>
</protein>
<dbReference type="SUPFAM" id="SSF46955">
    <property type="entry name" value="Putative DNA-binding domain"/>
    <property type="match status" value="1"/>
</dbReference>
<accession>A0A841BJU8</accession>
<dbReference type="RefSeq" id="WP_184831588.1">
    <property type="nucleotide sequence ID" value="NZ_JACHMN010000001.1"/>
</dbReference>
<dbReference type="PANTHER" id="PTHR30204">
    <property type="entry name" value="REDOX-CYCLING DRUG-SENSING TRANSCRIPTIONAL ACTIVATOR SOXR"/>
    <property type="match status" value="1"/>
</dbReference>
<dbReference type="Gene3D" id="1.10.490.50">
    <property type="entry name" value="Antibiotic binding domain of TipA-like multidrug resistance regulators"/>
    <property type="match status" value="1"/>
</dbReference>
<gene>
    <name evidence="6" type="ORF">F4553_000550</name>
</gene>
<name>A0A841BJU8_9ACTN</name>
<dbReference type="SMART" id="SM00422">
    <property type="entry name" value="HTH_MERR"/>
    <property type="match status" value="1"/>
</dbReference>
<keyword evidence="7" id="KW-1185">Reference proteome</keyword>
<keyword evidence="3" id="KW-0010">Activator</keyword>
<evidence type="ECO:0000256" key="4">
    <source>
        <dbReference type="ARBA" id="ARBA00023163"/>
    </source>
</evidence>
<dbReference type="GO" id="GO:0003700">
    <property type="term" value="F:DNA-binding transcription factor activity"/>
    <property type="evidence" value="ECO:0007669"/>
    <property type="project" value="InterPro"/>
</dbReference>
<keyword evidence="1" id="KW-0805">Transcription regulation</keyword>
<dbReference type="Gene3D" id="1.10.1660.10">
    <property type="match status" value="1"/>
</dbReference>
<feature type="domain" description="HTH merR-type" evidence="5">
    <location>
        <begin position="1"/>
        <end position="71"/>
    </location>
</feature>
<dbReference type="InterPro" id="IPR000551">
    <property type="entry name" value="MerR-type_HTH_dom"/>
</dbReference>
<evidence type="ECO:0000256" key="1">
    <source>
        <dbReference type="ARBA" id="ARBA00023015"/>
    </source>
</evidence>
<evidence type="ECO:0000259" key="5">
    <source>
        <dbReference type="PROSITE" id="PS50937"/>
    </source>
</evidence>
<evidence type="ECO:0000256" key="3">
    <source>
        <dbReference type="ARBA" id="ARBA00023159"/>
    </source>
</evidence>
<dbReference type="InterPro" id="IPR047057">
    <property type="entry name" value="MerR_fam"/>
</dbReference>
<evidence type="ECO:0000256" key="2">
    <source>
        <dbReference type="ARBA" id="ARBA00023125"/>
    </source>
</evidence>
<dbReference type="SUPFAM" id="SSF89082">
    <property type="entry name" value="Antibiotic binding domain of TipA-like multidrug resistance regulators"/>
    <property type="match status" value="1"/>
</dbReference>